<reference evidence="2" key="1">
    <citation type="submission" date="2020-05" db="EMBL/GenBank/DDBJ databases">
        <title>Mycena genomes resolve the evolution of fungal bioluminescence.</title>
        <authorList>
            <person name="Tsai I.J."/>
        </authorList>
    </citation>
    <scope>NUCLEOTIDE SEQUENCE</scope>
    <source>
        <strain evidence="2">CCC161011</strain>
    </source>
</reference>
<evidence type="ECO:0000256" key="1">
    <source>
        <dbReference type="SAM" id="MobiDB-lite"/>
    </source>
</evidence>
<dbReference type="EMBL" id="JACAZI010000012">
    <property type="protein sequence ID" value="KAF7347141.1"/>
    <property type="molecule type" value="Genomic_DNA"/>
</dbReference>
<feature type="compositionally biased region" description="Gly residues" evidence="1">
    <location>
        <begin position="112"/>
        <end position="123"/>
    </location>
</feature>
<dbReference type="AlphaFoldDB" id="A0A8H7CT62"/>
<feature type="region of interest" description="Disordered" evidence="1">
    <location>
        <begin position="15"/>
        <end position="43"/>
    </location>
</feature>
<gene>
    <name evidence="2" type="ORF">MVEN_01468500</name>
</gene>
<feature type="compositionally biased region" description="Polar residues" evidence="1">
    <location>
        <begin position="15"/>
        <end position="27"/>
    </location>
</feature>
<protein>
    <submittedName>
        <fullName evidence="2">Uncharacterized protein</fullName>
    </submittedName>
</protein>
<organism evidence="2 3">
    <name type="scientific">Mycena venus</name>
    <dbReference type="NCBI Taxonomy" id="2733690"/>
    <lineage>
        <taxon>Eukaryota</taxon>
        <taxon>Fungi</taxon>
        <taxon>Dikarya</taxon>
        <taxon>Basidiomycota</taxon>
        <taxon>Agaricomycotina</taxon>
        <taxon>Agaricomycetes</taxon>
        <taxon>Agaricomycetidae</taxon>
        <taxon>Agaricales</taxon>
        <taxon>Marasmiineae</taxon>
        <taxon>Mycenaceae</taxon>
        <taxon>Mycena</taxon>
    </lineage>
</organism>
<feature type="region of interest" description="Disordered" evidence="1">
    <location>
        <begin position="103"/>
        <end position="123"/>
    </location>
</feature>
<evidence type="ECO:0000313" key="2">
    <source>
        <dbReference type="EMBL" id="KAF7347141.1"/>
    </source>
</evidence>
<name>A0A8H7CT62_9AGAR</name>
<accession>A0A8H7CT62</accession>
<proteinExistence type="predicted"/>
<keyword evidence="3" id="KW-1185">Reference proteome</keyword>
<dbReference type="Proteomes" id="UP000620124">
    <property type="component" value="Unassembled WGS sequence"/>
</dbReference>
<sequence length="123" mass="13377">MHALAKGIGEFICRKTSSTTKPSQTDPSVDPDRPATDSSQLVPKTLTQSYGEGLSNKFLKATLKHFYGDTCASPLLGVRRPEFWGPQPWQKLVVVETPPQTFPENDLLTMGGQCGGSDGIARR</sequence>
<evidence type="ECO:0000313" key="3">
    <source>
        <dbReference type="Proteomes" id="UP000620124"/>
    </source>
</evidence>
<comment type="caution">
    <text evidence="2">The sequence shown here is derived from an EMBL/GenBank/DDBJ whole genome shotgun (WGS) entry which is preliminary data.</text>
</comment>